<dbReference type="GO" id="GO:0005507">
    <property type="term" value="F:copper ion binding"/>
    <property type="evidence" value="ECO:0007669"/>
    <property type="project" value="InterPro"/>
</dbReference>
<protein>
    <recommendedName>
        <fullName evidence="5">Blue (type 1) copper domain-containing protein</fullName>
    </recommendedName>
</protein>
<feature type="domain" description="Blue (type 1) copper" evidence="5">
    <location>
        <begin position="1045"/>
        <end position="1140"/>
    </location>
</feature>
<evidence type="ECO:0000256" key="2">
    <source>
        <dbReference type="ARBA" id="ARBA00023008"/>
    </source>
</evidence>
<dbReference type="GO" id="GO:0009055">
    <property type="term" value="F:electron transfer activity"/>
    <property type="evidence" value="ECO:0007669"/>
    <property type="project" value="InterPro"/>
</dbReference>
<dbReference type="Gene3D" id="2.60.40.420">
    <property type="entry name" value="Cupredoxins - blue copper proteins"/>
    <property type="match status" value="1"/>
</dbReference>
<dbReference type="InterPro" id="IPR008972">
    <property type="entry name" value="Cupredoxin"/>
</dbReference>
<evidence type="ECO:0000313" key="6">
    <source>
        <dbReference type="EMBL" id="OIR21655.1"/>
    </source>
</evidence>
<keyword evidence="3" id="KW-1015">Disulfide bond</keyword>
<evidence type="ECO:0000259" key="5">
    <source>
        <dbReference type="Pfam" id="PF00127"/>
    </source>
</evidence>
<dbReference type="Pfam" id="PF00127">
    <property type="entry name" value="Copper-bind"/>
    <property type="match status" value="1"/>
</dbReference>
<comment type="caution">
    <text evidence="6">The sequence shown here is derived from an EMBL/GenBank/DDBJ whole genome shotgun (WGS) entry which is preliminary data.</text>
</comment>
<organism evidence="6 7">
    <name type="scientific">Marine Group III euryarchaeote CG-Epi4</name>
    <dbReference type="NCBI Taxonomy" id="1888998"/>
    <lineage>
        <taxon>Archaea</taxon>
        <taxon>Methanobacteriati</taxon>
        <taxon>Thermoplasmatota</taxon>
        <taxon>Thermoplasmata</taxon>
        <taxon>Candidatus Thermoprofundales</taxon>
    </lineage>
</organism>
<name>A0A1J5TL15_9ARCH</name>
<reference evidence="6 7" key="1">
    <citation type="submission" date="2016-08" db="EMBL/GenBank/DDBJ databases">
        <title>New Insights into Marine Group III Euryarchaeota, from dark to light.</title>
        <authorList>
            <person name="Haro-Moreno J.M."/>
            <person name="Rodriguez-Valera F."/>
            <person name="Lopez-Garcia P."/>
            <person name="Moreira D."/>
            <person name="Martin-Cuadrado A.B."/>
        </authorList>
    </citation>
    <scope>NUCLEOTIDE SEQUENCE [LARGE SCALE GENOMIC DNA]</scope>
    <source>
        <strain evidence="6">CG-Epi4</strain>
    </source>
</reference>
<feature type="region of interest" description="Disordered" evidence="4">
    <location>
        <begin position="165"/>
        <end position="211"/>
    </location>
</feature>
<sequence>MMVMSAFVAVPAYNASADHENHDDEHDHDHDEDNGDHGDNGDHDDNDWRIENYDVVFEMEDLGNWLVKIKGNYPVEESDRFREDLAQMCEDMMGGNPGEITKECYEHFLTMENNDDHGNGHGCPPGLSDDDCIAMQECQNAGFNMSCIRFMYNYCYENPNMCDDESEDNGDNHPDHHDSEEGLHHHGDEDYHHDHDDDDSSSHADYDRHHDHEDDDSAFFNALFAYEAEHITAEEFMQSEAMQDWINDTGMDDTDGTDDGNFFDAHDNGLYDLQTFTAVNDGEVSIEENFLHPPYKEPTFICGDGETSIPFDQVNNNESDCEDGADEQWYDSNTPDDYSDDCQMWDDEDCEGHEVNWFDCHDGNTIWITQVNNGEQDCDDGEDEGWYNSPTSWFGDVFLMEGEITSEDIGTELTSGDIITRTGNYCDWYDGNEVYINCRHLIVADLTAGSSYTVVTKGNVEHDHSDENNEIIRYGTGSYNHVMHDSTGEHIMNITGNVTDASPMADFLDAKTTSFGLEFVMYHAETFIVGEEGFKGTLTSYGYDCDEYDCYSQSGMVFVYDSFDTTDTSAGLIGSIMKIPYMTSGEEPECPDDISSCSEVQMEMDLSPGDYVVVTTSLSYTQGGSGFGFTNVIHDEDGLVKDEWDGSLNSSYYDYDENGVQSVVPGDDRLHFPRAELESFEMELDCDDDETDEVESCDEIFMAFAVIFGMVDNMTAYENGEIDAVTAADNMLELFYMMDQLGFFENDEHDDHDDHMSLYDFDVSSWDSTNDLQNIVDWYNDQYYHHDSHTNMTVDEFLSMCEGISEDVNEEVAQCVLDKALSMMPDHDDHHGDEMWYCEDCNCQDMDDADGHGEAPDGYRQCGGHEDDHDDHGDHGSMVCYDIANHDIEFQFDNEEDCVDAGFMWVSANSGPGDHDDNDSDDNPALLDGIAGIQDPEDAGDNCRPSANDPHLIGNVEDNEGKPLTCSFEFKLRFEGVDNSLDTHVAYIPFQAQDTWTLKMMNTLGYEVTSCDNCMMDADGLMNGTGPVNITFGKVEPKPDCDYTVKLSADGMAFDPVKLAINVGETVCWQWKDAAMAHNVVELEAEYDASMNLTGVDFGFSSGEPAMTVDFRHTFTADNKIHYYVCEPHAQLGMVGQITVGNGTDDPVQQALEDNEVPSIGFVVGSLVLVGAAGLRRRIH</sequence>
<evidence type="ECO:0000313" key="7">
    <source>
        <dbReference type="Proteomes" id="UP000183375"/>
    </source>
</evidence>
<dbReference type="SUPFAM" id="SSF49503">
    <property type="entry name" value="Cupredoxins"/>
    <property type="match status" value="1"/>
</dbReference>
<gene>
    <name evidence="6" type="ORF">BEU01_02330</name>
</gene>
<dbReference type="InterPro" id="IPR000923">
    <property type="entry name" value="BlueCu_1"/>
</dbReference>
<feature type="compositionally biased region" description="Basic and acidic residues" evidence="4">
    <location>
        <begin position="170"/>
        <end position="211"/>
    </location>
</feature>
<dbReference type="EMBL" id="MIYX01000003">
    <property type="protein sequence ID" value="OIR21655.1"/>
    <property type="molecule type" value="Genomic_DNA"/>
</dbReference>
<evidence type="ECO:0000256" key="1">
    <source>
        <dbReference type="ARBA" id="ARBA00022723"/>
    </source>
</evidence>
<keyword evidence="1" id="KW-0479">Metal-binding</keyword>
<dbReference type="Proteomes" id="UP000183375">
    <property type="component" value="Unassembled WGS sequence"/>
</dbReference>
<dbReference type="SMART" id="SM00192">
    <property type="entry name" value="LDLa"/>
    <property type="match status" value="2"/>
</dbReference>
<evidence type="ECO:0000256" key="4">
    <source>
        <dbReference type="SAM" id="MobiDB-lite"/>
    </source>
</evidence>
<dbReference type="InterPro" id="IPR002172">
    <property type="entry name" value="LDrepeatLR_classA_rpt"/>
</dbReference>
<evidence type="ECO:0000256" key="3">
    <source>
        <dbReference type="ARBA" id="ARBA00023157"/>
    </source>
</evidence>
<feature type="region of interest" description="Disordered" evidence="4">
    <location>
        <begin position="18"/>
        <end position="47"/>
    </location>
</feature>
<accession>A0A1J5TL15</accession>
<dbReference type="AlphaFoldDB" id="A0A1J5TL15"/>
<proteinExistence type="predicted"/>
<keyword evidence="2" id="KW-0186">Copper</keyword>